<organism evidence="1 2">
    <name type="scientific">Chryseobacterium kwangjuense</name>
    <dbReference type="NCBI Taxonomy" id="267125"/>
    <lineage>
        <taxon>Bacteria</taxon>
        <taxon>Pseudomonadati</taxon>
        <taxon>Bacteroidota</taxon>
        <taxon>Flavobacteriia</taxon>
        <taxon>Flavobacteriales</taxon>
        <taxon>Weeksellaceae</taxon>
        <taxon>Chryseobacterium group</taxon>
        <taxon>Chryseobacterium</taxon>
    </lineage>
</organism>
<reference evidence="1 2" key="1">
    <citation type="submission" date="2024-12" db="EMBL/GenBank/DDBJ databases">
        <title>Draft genome sequence of Chryseobacterium kwangjuense AG447.</title>
        <authorList>
            <person name="Cheptsov V.S."/>
            <person name="Belov A."/>
            <person name="Zavarzina A.G."/>
        </authorList>
    </citation>
    <scope>NUCLEOTIDE SEQUENCE [LARGE SCALE GENOMIC DNA]</scope>
    <source>
        <strain evidence="1 2">AG447</strain>
    </source>
</reference>
<evidence type="ECO:0000313" key="2">
    <source>
        <dbReference type="Proteomes" id="UP001634154"/>
    </source>
</evidence>
<proteinExistence type="predicted"/>
<sequence length="103" mass="12189">MENSITSLRAASNILFGYNMRKIYDKYRNNASFKEKFTNADDFYRYAMQVVGGYNQFQNNRSGFFNGNGYNKGFPFYGKHTYSGTNIYRGYFHQFTNQKLKKD</sequence>
<accession>A0ABW9K999</accession>
<keyword evidence="2" id="KW-1185">Reference proteome</keyword>
<dbReference type="EMBL" id="JBJXVJ010000004">
    <property type="protein sequence ID" value="MFN1219099.1"/>
    <property type="molecule type" value="Genomic_DNA"/>
</dbReference>
<gene>
    <name evidence="1" type="ORF">ACKW6Q_19215</name>
</gene>
<name>A0ABW9K999_9FLAO</name>
<evidence type="ECO:0000313" key="1">
    <source>
        <dbReference type="EMBL" id="MFN1219099.1"/>
    </source>
</evidence>
<comment type="caution">
    <text evidence="1">The sequence shown here is derived from an EMBL/GenBank/DDBJ whole genome shotgun (WGS) entry which is preliminary data.</text>
</comment>
<dbReference type="Proteomes" id="UP001634154">
    <property type="component" value="Unassembled WGS sequence"/>
</dbReference>
<protein>
    <submittedName>
        <fullName evidence="1">Uncharacterized protein</fullName>
    </submittedName>
</protein>
<dbReference type="RefSeq" id="WP_409357870.1">
    <property type="nucleotide sequence ID" value="NZ_JBJXVJ010000004.1"/>
</dbReference>